<feature type="compositionally biased region" description="Polar residues" evidence="1">
    <location>
        <begin position="352"/>
        <end position="361"/>
    </location>
</feature>
<protein>
    <submittedName>
        <fullName evidence="4">Uncharacterized protein</fullName>
    </submittedName>
</protein>
<gene>
    <name evidence="4" type="ORF">KC19_2G176400</name>
</gene>
<dbReference type="AlphaFoldDB" id="A0A8T0IXG4"/>
<evidence type="ECO:0000259" key="3">
    <source>
        <dbReference type="Pfam" id="PF23197"/>
    </source>
</evidence>
<dbReference type="Pfam" id="PF23080">
    <property type="entry name" value="DUF7046"/>
    <property type="match status" value="1"/>
</dbReference>
<dbReference type="GO" id="GO:0005886">
    <property type="term" value="C:plasma membrane"/>
    <property type="evidence" value="ECO:0007669"/>
    <property type="project" value="TreeGrafter"/>
</dbReference>
<keyword evidence="5" id="KW-1185">Reference proteome</keyword>
<feature type="region of interest" description="Disordered" evidence="1">
    <location>
        <begin position="86"/>
        <end position="139"/>
    </location>
</feature>
<dbReference type="EMBL" id="CM026422">
    <property type="protein sequence ID" value="KAG0587599.1"/>
    <property type="molecule type" value="Genomic_DNA"/>
</dbReference>
<evidence type="ECO:0000256" key="1">
    <source>
        <dbReference type="SAM" id="MobiDB-lite"/>
    </source>
</evidence>
<evidence type="ECO:0000313" key="4">
    <source>
        <dbReference type="EMBL" id="KAG0587599.1"/>
    </source>
</evidence>
<organism evidence="4 5">
    <name type="scientific">Ceratodon purpureus</name>
    <name type="common">Fire moss</name>
    <name type="synonym">Dicranum purpureum</name>
    <dbReference type="NCBI Taxonomy" id="3225"/>
    <lineage>
        <taxon>Eukaryota</taxon>
        <taxon>Viridiplantae</taxon>
        <taxon>Streptophyta</taxon>
        <taxon>Embryophyta</taxon>
        <taxon>Bryophyta</taxon>
        <taxon>Bryophytina</taxon>
        <taxon>Bryopsida</taxon>
        <taxon>Dicranidae</taxon>
        <taxon>Pseudoditrichales</taxon>
        <taxon>Ditrichaceae</taxon>
        <taxon>Ceratodon</taxon>
    </lineage>
</organism>
<dbReference type="InterPro" id="IPR055474">
    <property type="entry name" value="DUF7046"/>
</dbReference>
<feature type="compositionally biased region" description="Polar residues" evidence="1">
    <location>
        <begin position="51"/>
        <end position="60"/>
    </location>
</feature>
<feature type="domain" description="AIR9-like A9" evidence="3">
    <location>
        <begin position="469"/>
        <end position="551"/>
    </location>
</feature>
<dbReference type="PANTHER" id="PTHR31149">
    <property type="entry name" value="EXPRESSED PROTEIN"/>
    <property type="match status" value="1"/>
</dbReference>
<feature type="region of interest" description="Disordered" evidence="1">
    <location>
        <begin position="40"/>
        <end position="74"/>
    </location>
</feature>
<feature type="compositionally biased region" description="Basic and acidic residues" evidence="1">
    <location>
        <begin position="380"/>
        <end position="389"/>
    </location>
</feature>
<dbReference type="Pfam" id="PF23197">
    <property type="entry name" value="IG_AIR9"/>
    <property type="match status" value="1"/>
</dbReference>
<evidence type="ECO:0000313" key="5">
    <source>
        <dbReference type="Proteomes" id="UP000822688"/>
    </source>
</evidence>
<feature type="compositionally biased region" description="Polar residues" evidence="1">
    <location>
        <begin position="104"/>
        <end position="134"/>
    </location>
</feature>
<dbReference type="InterPro" id="IPR056284">
    <property type="entry name" value="AIR9-like_A9"/>
</dbReference>
<feature type="compositionally biased region" description="Pro residues" evidence="1">
    <location>
        <begin position="318"/>
        <end position="336"/>
    </location>
</feature>
<evidence type="ECO:0000259" key="2">
    <source>
        <dbReference type="Pfam" id="PF23080"/>
    </source>
</evidence>
<sequence>MDIKFITITLLRIPRNFPWNAGFAFHGSLARMTRLLRKRISQQRQVAPESTHPSSRNPSRTLDFKDANSGTVPVFNHQNALTPLAGVTSSYPRQNGLSNGGGNHTANGSTLAGAHSNGSSAVHSPRSNPTSNSAFPYPRRREVEADQRNLYQGGQEVPDFNNRSGYHRSPQDLTLSIARPLEDEETNQVLTRRLRDSSLKEAQLMSEKRILERRISELRLAYDQQQQGLVDAASKALSYRQDVLEENFRLSYALQVAEQEKTVYVQNLMPLLAEYDLQPPVSDAHSVVSHVKILVQKLRSELELYENKLKNTQYYLPPRQPSYQPPSLYNPPPQSPPYQTHGLEMVPHFTERPTSPVQQPRTGRPGYESGMSSPRFAGGTREDNLHNEAPDDQEAQIDRVPHDSINSRPSESFDDFDEDVSFEGSQTPVHSKPGIGNSEAVRSPPQLPPLMEESASPSFDDNDPPPGIEGLRIVGDPVLGGRLTACGHPVNGTYLCIFQWIRHYRDGSANYIEGAAQPEYVITADDCDNVVAVECVPMDERNRRGELVKVMVNEGNWISRDPMMQDQIEAYMNNNAQPLFEVNLLEGTSEDASELATLVLRRSTYELRRNNGRKTLVNEKYSSQVSINIPAGEYPQCYITCHDKREIYLELRDSRTRDLAVLTFRAFLKAAIDEQKKKPRRKWLRG</sequence>
<feature type="compositionally biased region" description="Polar residues" evidence="1">
    <location>
        <begin position="86"/>
        <end position="97"/>
    </location>
</feature>
<name>A0A8T0IXG4_CERPU</name>
<reference evidence="4" key="1">
    <citation type="submission" date="2020-06" db="EMBL/GenBank/DDBJ databases">
        <title>WGS assembly of Ceratodon purpureus strain R40.</title>
        <authorList>
            <person name="Carey S.B."/>
            <person name="Jenkins J."/>
            <person name="Shu S."/>
            <person name="Lovell J.T."/>
            <person name="Sreedasyam A."/>
            <person name="Maumus F."/>
            <person name="Tiley G.P."/>
            <person name="Fernandez-Pozo N."/>
            <person name="Barry K."/>
            <person name="Chen C."/>
            <person name="Wang M."/>
            <person name="Lipzen A."/>
            <person name="Daum C."/>
            <person name="Saski C.A."/>
            <person name="Payton A.C."/>
            <person name="Mcbreen J.C."/>
            <person name="Conrad R.E."/>
            <person name="Kollar L.M."/>
            <person name="Olsson S."/>
            <person name="Huttunen S."/>
            <person name="Landis J.B."/>
            <person name="Wickett N.J."/>
            <person name="Johnson M.G."/>
            <person name="Rensing S.A."/>
            <person name="Grimwood J."/>
            <person name="Schmutz J."/>
            <person name="Mcdaniel S.F."/>
        </authorList>
    </citation>
    <scope>NUCLEOTIDE SEQUENCE</scope>
    <source>
        <strain evidence="4">R40</strain>
    </source>
</reference>
<dbReference type="Proteomes" id="UP000822688">
    <property type="component" value="Chromosome 2"/>
</dbReference>
<dbReference type="PANTHER" id="PTHR31149:SF7">
    <property type="entry name" value="EXPRESSED PROTEIN"/>
    <property type="match status" value="1"/>
</dbReference>
<comment type="caution">
    <text evidence="4">The sequence shown here is derived from an EMBL/GenBank/DDBJ whole genome shotgun (WGS) entry which is preliminary data.</text>
</comment>
<dbReference type="Gene3D" id="2.60.40.2700">
    <property type="match status" value="1"/>
</dbReference>
<proteinExistence type="predicted"/>
<feature type="domain" description="DUF7046" evidence="2">
    <location>
        <begin position="579"/>
        <end position="678"/>
    </location>
</feature>
<accession>A0A8T0IXG4</accession>
<feature type="region of interest" description="Disordered" evidence="1">
    <location>
        <begin position="313"/>
        <end position="468"/>
    </location>
</feature>
<feature type="compositionally biased region" description="Acidic residues" evidence="1">
    <location>
        <begin position="412"/>
        <end position="421"/>
    </location>
</feature>